<accession>A0ACC0ZZ58</accession>
<organism evidence="1 2">
    <name type="scientific">Pistacia atlantica</name>
    <dbReference type="NCBI Taxonomy" id="434234"/>
    <lineage>
        <taxon>Eukaryota</taxon>
        <taxon>Viridiplantae</taxon>
        <taxon>Streptophyta</taxon>
        <taxon>Embryophyta</taxon>
        <taxon>Tracheophyta</taxon>
        <taxon>Spermatophyta</taxon>
        <taxon>Magnoliopsida</taxon>
        <taxon>eudicotyledons</taxon>
        <taxon>Gunneridae</taxon>
        <taxon>Pentapetalae</taxon>
        <taxon>rosids</taxon>
        <taxon>malvids</taxon>
        <taxon>Sapindales</taxon>
        <taxon>Anacardiaceae</taxon>
        <taxon>Pistacia</taxon>
    </lineage>
</organism>
<dbReference type="EMBL" id="CM047909">
    <property type="protein sequence ID" value="KAJ0079305.1"/>
    <property type="molecule type" value="Genomic_DNA"/>
</dbReference>
<reference evidence="2" key="1">
    <citation type="journal article" date="2023" name="G3 (Bethesda)">
        <title>Genome assembly and association tests identify interacting loci associated with vigor, precocity, and sex in interspecific pistachio rootstocks.</title>
        <authorList>
            <person name="Palmer W."/>
            <person name="Jacygrad E."/>
            <person name="Sagayaradj S."/>
            <person name="Cavanaugh K."/>
            <person name="Han R."/>
            <person name="Bertier L."/>
            <person name="Beede B."/>
            <person name="Kafkas S."/>
            <person name="Golino D."/>
            <person name="Preece J."/>
            <person name="Michelmore R."/>
        </authorList>
    </citation>
    <scope>NUCLEOTIDE SEQUENCE [LARGE SCALE GENOMIC DNA]</scope>
</reference>
<protein>
    <submittedName>
        <fullName evidence="1">Uncharacterized protein</fullName>
    </submittedName>
</protein>
<sequence>MQPQYGLGSEVSTNGDVYSYEILMLEAITGKRPTNLMFWGGLNLHDYAGMALPDQVMDIVDPVLLNHDEEAFATNHRLRGTRNNSRKECFNSLVRIGVACSMETPQD</sequence>
<proteinExistence type="predicted"/>
<evidence type="ECO:0000313" key="1">
    <source>
        <dbReference type="EMBL" id="KAJ0079305.1"/>
    </source>
</evidence>
<dbReference type="Proteomes" id="UP001164250">
    <property type="component" value="Chromosome 13"/>
</dbReference>
<gene>
    <name evidence="1" type="ORF">Patl1_23489</name>
</gene>
<name>A0ACC0ZZ58_9ROSI</name>
<evidence type="ECO:0000313" key="2">
    <source>
        <dbReference type="Proteomes" id="UP001164250"/>
    </source>
</evidence>
<comment type="caution">
    <text evidence="1">The sequence shown here is derived from an EMBL/GenBank/DDBJ whole genome shotgun (WGS) entry which is preliminary data.</text>
</comment>
<keyword evidence="2" id="KW-1185">Reference proteome</keyword>